<dbReference type="SUPFAM" id="SSF56925">
    <property type="entry name" value="OMPA-like"/>
    <property type="match status" value="1"/>
</dbReference>
<keyword evidence="2" id="KW-1185">Reference proteome</keyword>
<protein>
    <recommendedName>
        <fullName evidence="3">Outer membrane protein beta-barrel domain-containing protein</fullName>
    </recommendedName>
</protein>
<sequence length="240" mass="27486">MKYLILFTFFIYSYHSFSQEKLPTKPKTVLEVGVALGSYKGDLSPNFSKVNGGFNAGVIFRAQKRLNLKLDVSYLYLQGQQLRDPNTLPPLEPPFPNYFFQSHTLNTSFSVMFNIINKKRFKLYVTQGLGVFYFNPLDENGDELIENIRDEKEGIFETRNKNETYTNFAMSLPTRIGMTYYFKNNFGFGLSTTFVNPLTDYLDNVSELGTVKGNDQAMSVNFSCFIPLSYGKLASPRKEN</sequence>
<reference evidence="1 2" key="1">
    <citation type="submission" date="2020-04" db="EMBL/GenBank/DDBJ databases">
        <title>Flammeovirga sp. SR4, a novel species isolated from seawater.</title>
        <authorList>
            <person name="Wang X."/>
        </authorList>
    </citation>
    <scope>NUCLEOTIDE SEQUENCE [LARGE SCALE GENOMIC DNA]</scope>
    <source>
        <strain evidence="1 2">ATCC 23126</strain>
    </source>
</reference>
<dbReference type="InterPro" id="IPR011250">
    <property type="entry name" value="OMP/PagP_B-barrel"/>
</dbReference>
<name>A0A7X9S0E6_9BACT</name>
<dbReference type="EMBL" id="JABANE010000131">
    <property type="protein sequence ID" value="NME72076.1"/>
    <property type="molecule type" value="Genomic_DNA"/>
</dbReference>
<evidence type="ECO:0000313" key="2">
    <source>
        <dbReference type="Proteomes" id="UP000576082"/>
    </source>
</evidence>
<organism evidence="1 2">
    <name type="scientific">Flammeovirga aprica JL-4</name>
    <dbReference type="NCBI Taxonomy" id="694437"/>
    <lineage>
        <taxon>Bacteria</taxon>
        <taxon>Pseudomonadati</taxon>
        <taxon>Bacteroidota</taxon>
        <taxon>Cytophagia</taxon>
        <taxon>Cytophagales</taxon>
        <taxon>Flammeovirgaceae</taxon>
        <taxon>Flammeovirga</taxon>
    </lineage>
</organism>
<dbReference type="Proteomes" id="UP000576082">
    <property type="component" value="Unassembled WGS sequence"/>
</dbReference>
<proteinExistence type="predicted"/>
<accession>A0A7X9S0E6</accession>
<evidence type="ECO:0008006" key="3">
    <source>
        <dbReference type="Google" id="ProtNLM"/>
    </source>
</evidence>
<dbReference type="AlphaFoldDB" id="A0A7X9S0E6"/>
<dbReference type="RefSeq" id="WP_169660270.1">
    <property type="nucleotide sequence ID" value="NZ_JABANE010000131.1"/>
</dbReference>
<gene>
    <name evidence="1" type="ORF">HHU12_29205</name>
</gene>
<evidence type="ECO:0000313" key="1">
    <source>
        <dbReference type="EMBL" id="NME72076.1"/>
    </source>
</evidence>
<comment type="caution">
    <text evidence="1">The sequence shown here is derived from an EMBL/GenBank/DDBJ whole genome shotgun (WGS) entry which is preliminary data.</text>
</comment>